<proteinExistence type="predicted"/>
<dbReference type="EMBL" id="GBRH01236510">
    <property type="protein sequence ID" value="JAD61385.1"/>
    <property type="molecule type" value="Transcribed_RNA"/>
</dbReference>
<sequence length="38" mass="4387">MENTGRHLTKHLSKKWQMIKFTNAVFPSCPDSTPSLRV</sequence>
<name>A0A0A9BJI1_ARUDO</name>
<accession>A0A0A9BJI1</accession>
<organism evidence="1">
    <name type="scientific">Arundo donax</name>
    <name type="common">Giant reed</name>
    <name type="synonym">Donax arundinaceus</name>
    <dbReference type="NCBI Taxonomy" id="35708"/>
    <lineage>
        <taxon>Eukaryota</taxon>
        <taxon>Viridiplantae</taxon>
        <taxon>Streptophyta</taxon>
        <taxon>Embryophyta</taxon>
        <taxon>Tracheophyta</taxon>
        <taxon>Spermatophyta</taxon>
        <taxon>Magnoliopsida</taxon>
        <taxon>Liliopsida</taxon>
        <taxon>Poales</taxon>
        <taxon>Poaceae</taxon>
        <taxon>PACMAD clade</taxon>
        <taxon>Arundinoideae</taxon>
        <taxon>Arundineae</taxon>
        <taxon>Arundo</taxon>
    </lineage>
</organism>
<evidence type="ECO:0000313" key="1">
    <source>
        <dbReference type="EMBL" id="JAD61385.1"/>
    </source>
</evidence>
<dbReference type="AlphaFoldDB" id="A0A0A9BJI1"/>
<reference evidence="1" key="1">
    <citation type="submission" date="2014-09" db="EMBL/GenBank/DDBJ databases">
        <authorList>
            <person name="Magalhaes I.L.F."/>
            <person name="Oliveira U."/>
            <person name="Santos F.R."/>
            <person name="Vidigal T.H.D.A."/>
            <person name="Brescovit A.D."/>
            <person name="Santos A.J."/>
        </authorList>
    </citation>
    <scope>NUCLEOTIDE SEQUENCE</scope>
    <source>
        <tissue evidence="1">Shoot tissue taken approximately 20 cm above the soil surface</tissue>
    </source>
</reference>
<protein>
    <submittedName>
        <fullName evidence="1">Uncharacterized protein</fullName>
    </submittedName>
</protein>
<reference evidence="1" key="2">
    <citation type="journal article" date="2015" name="Data Brief">
        <title>Shoot transcriptome of the giant reed, Arundo donax.</title>
        <authorList>
            <person name="Barrero R.A."/>
            <person name="Guerrero F.D."/>
            <person name="Moolhuijzen P."/>
            <person name="Goolsby J.A."/>
            <person name="Tidwell J."/>
            <person name="Bellgard S.E."/>
            <person name="Bellgard M.I."/>
        </authorList>
    </citation>
    <scope>NUCLEOTIDE SEQUENCE</scope>
    <source>
        <tissue evidence="1">Shoot tissue taken approximately 20 cm above the soil surface</tissue>
    </source>
</reference>